<protein>
    <submittedName>
        <fullName evidence="2">Uncharacterized protein</fullName>
    </submittedName>
</protein>
<sequence length="121" mass="12833">MKPRQRPTPQPPPAETANGARWVKPFALVAATLAVLQFGLLVGRNNSGNAPLPAHSDGGGNLHAQFHPEATEAQIRAWLLREGLQIVGGPDATHSYTLRACDAQRALPVPGPDNPLARRGP</sequence>
<accession>A0A643FM80</accession>
<organism evidence="2 3">
    <name type="scientific">Cupriavidus basilensis</name>
    <dbReference type="NCBI Taxonomy" id="68895"/>
    <lineage>
        <taxon>Bacteria</taxon>
        <taxon>Pseudomonadati</taxon>
        <taxon>Pseudomonadota</taxon>
        <taxon>Betaproteobacteria</taxon>
        <taxon>Burkholderiales</taxon>
        <taxon>Burkholderiaceae</taxon>
        <taxon>Cupriavidus</taxon>
    </lineage>
</organism>
<name>A0A643FM80_9BURK</name>
<dbReference type="AlphaFoldDB" id="A0A643FM80"/>
<dbReference type="GeneID" id="98405175"/>
<gene>
    <name evidence="2" type="ORF">F7R26_029905</name>
</gene>
<reference evidence="2 3" key="1">
    <citation type="submission" date="2020-10" db="EMBL/GenBank/DDBJ databases">
        <title>Complete genome sequence of Cupriavidus basilensis CCUG 49340T.</title>
        <authorList>
            <person name="Salva-Serra F."/>
            <person name="Donoso R.A."/>
            <person name="Cho K.H."/>
            <person name="Yoo J.A."/>
            <person name="Lee K."/>
            <person name="Yoon S.-H."/>
            <person name="Perez-Pantoja D."/>
            <person name="Moore E.R.B."/>
        </authorList>
    </citation>
    <scope>NUCLEOTIDE SEQUENCE [LARGE SCALE GENOMIC DNA]</scope>
    <source>
        <strain evidence="3">CCUG 49340</strain>
    </source>
</reference>
<evidence type="ECO:0000256" key="1">
    <source>
        <dbReference type="SAM" id="MobiDB-lite"/>
    </source>
</evidence>
<dbReference type="RefSeq" id="WP_150990637.1">
    <property type="nucleotide sequence ID" value="NZ_CP062804.1"/>
</dbReference>
<dbReference type="EMBL" id="CP062804">
    <property type="protein sequence ID" value="QOT78993.1"/>
    <property type="molecule type" value="Genomic_DNA"/>
</dbReference>
<evidence type="ECO:0000313" key="3">
    <source>
        <dbReference type="Proteomes" id="UP000397656"/>
    </source>
</evidence>
<dbReference type="Proteomes" id="UP000397656">
    <property type="component" value="Chromosome 2"/>
</dbReference>
<feature type="compositionally biased region" description="Pro residues" evidence="1">
    <location>
        <begin position="1"/>
        <end position="14"/>
    </location>
</feature>
<evidence type="ECO:0000313" key="2">
    <source>
        <dbReference type="EMBL" id="QOT78993.1"/>
    </source>
</evidence>
<proteinExistence type="predicted"/>
<feature type="region of interest" description="Disordered" evidence="1">
    <location>
        <begin position="1"/>
        <end position="20"/>
    </location>
</feature>